<evidence type="ECO:0008006" key="3">
    <source>
        <dbReference type="Google" id="ProtNLM"/>
    </source>
</evidence>
<dbReference type="Proteomes" id="UP000032534">
    <property type="component" value="Unassembled WGS sequence"/>
</dbReference>
<comment type="caution">
    <text evidence="1">The sequence shown here is derived from an EMBL/GenBank/DDBJ whole genome shotgun (WGS) entry which is preliminary data.</text>
</comment>
<dbReference type="RefSeq" id="WP_044649150.1">
    <property type="nucleotide sequence ID" value="NZ_JTHP01000110.1"/>
</dbReference>
<protein>
    <recommendedName>
        <fullName evidence="3">Group-specific protein</fullName>
    </recommendedName>
</protein>
<organism evidence="1 2">
    <name type="scientific">Paenibacillus terrae</name>
    <dbReference type="NCBI Taxonomy" id="159743"/>
    <lineage>
        <taxon>Bacteria</taxon>
        <taxon>Bacillati</taxon>
        <taxon>Bacillota</taxon>
        <taxon>Bacilli</taxon>
        <taxon>Bacillales</taxon>
        <taxon>Paenibacillaceae</taxon>
        <taxon>Paenibacillus</taxon>
    </lineage>
</organism>
<sequence>MLLEPKALENIIVGLLVENSFKWYISPKDLWFLDRKKQEDAFIKKFKELGLKNIGNNIEEDDERKGIAVLDEHSFIEFVPRINKYSVSTDELRESLKLNLLTKSKEDTFYTFIPSLYINLDKRELYSLYPEPASYEDFVPNNWIGVYEDFLSMIDSKEKYWYDENGIDILCFEKNGGKR</sequence>
<dbReference type="EMBL" id="JTHP01000110">
    <property type="protein sequence ID" value="KJD42533.1"/>
    <property type="molecule type" value="Genomic_DNA"/>
</dbReference>
<evidence type="ECO:0000313" key="1">
    <source>
        <dbReference type="EMBL" id="KJD42533.1"/>
    </source>
</evidence>
<accession>A0A0D7WUY6</accession>
<proteinExistence type="predicted"/>
<dbReference type="AlphaFoldDB" id="A0A0D7WUY6"/>
<dbReference type="OrthoDB" id="7058913at2"/>
<gene>
    <name evidence="1" type="ORF">QD47_27665</name>
</gene>
<dbReference type="PATRIC" id="fig|159743.3.peg.6165"/>
<reference evidence="1 2" key="1">
    <citation type="submission" date="2014-11" db="EMBL/GenBank/DDBJ databases">
        <title>Draft Genome Sequences of Paenibacillus polymyxa NRRL B-30509 and Paenibacillus terrae NRRL B-30644, Strains from a Poultry Environment that Produce Tridecaptin A and Paenicidins.</title>
        <authorList>
            <person name="van Belkum M.J."/>
            <person name="Lohans C.T."/>
            <person name="Vederas J.C."/>
        </authorList>
    </citation>
    <scope>NUCLEOTIDE SEQUENCE [LARGE SCALE GENOMIC DNA]</scope>
    <source>
        <strain evidence="1 2">NRRL B-30644</strain>
    </source>
</reference>
<name>A0A0D7WUY6_9BACL</name>
<keyword evidence="2" id="KW-1185">Reference proteome</keyword>
<evidence type="ECO:0000313" key="2">
    <source>
        <dbReference type="Proteomes" id="UP000032534"/>
    </source>
</evidence>